<evidence type="ECO:0000313" key="1">
    <source>
        <dbReference type="EMBL" id="GGL11093.1"/>
    </source>
</evidence>
<protein>
    <submittedName>
        <fullName evidence="1">Uncharacterized protein</fullName>
    </submittedName>
</protein>
<name>A0A917RJR8_9NOCA</name>
<reference evidence="1" key="2">
    <citation type="submission" date="2020-09" db="EMBL/GenBank/DDBJ databases">
        <authorList>
            <person name="Sun Q."/>
            <person name="Zhou Y."/>
        </authorList>
    </citation>
    <scope>NUCLEOTIDE SEQUENCE</scope>
    <source>
        <strain evidence="1">CGMCC 4.3508</strain>
    </source>
</reference>
<comment type="caution">
    <text evidence="1">The sequence shown here is derived from an EMBL/GenBank/DDBJ whole genome shotgun (WGS) entry which is preliminary data.</text>
</comment>
<dbReference type="Proteomes" id="UP000638263">
    <property type="component" value="Unassembled WGS sequence"/>
</dbReference>
<dbReference type="EMBL" id="BMMH01000004">
    <property type="protein sequence ID" value="GGL11093.1"/>
    <property type="molecule type" value="Genomic_DNA"/>
</dbReference>
<proteinExistence type="predicted"/>
<accession>A0A917RJR8</accession>
<evidence type="ECO:0000313" key="2">
    <source>
        <dbReference type="Proteomes" id="UP000638263"/>
    </source>
</evidence>
<reference evidence="1" key="1">
    <citation type="journal article" date="2014" name="Int. J. Syst. Evol. Microbiol.">
        <title>Complete genome sequence of Corynebacterium casei LMG S-19264T (=DSM 44701T), isolated from a smear-ripened cheese.</title>
        <authorList>
            <consortium name="US DOE Joint Genome Institute (JGI-PGF)"/>
            <person name="Walter F."/>
            <person name="Albersmeier A."/>
            <person name="Kalinowski J."/>
            <person name="Ruckert C."/>
        </authorList>
    </citation>
    <scope>NUCLEOTIDE SEQUENCE</scope>
    <source>
        <strain evidence="1">CGMCC 4.3508</strain>
    </source>
</reference>
<sequence>MSPSHPADVTTLHRPGALDGALPAAFEALYPKVVDENEPDRFFCVLYRPSTESVDVCGSILVSTRDAPVGEREVAGEADLYPEPSFHYEPAPEDRRSSYGEHAFITTTTDGLVKWALTADTLYVAIQYRPGEVSPDELWRLVAEVHARAQKAG</sequence>
<gene>
    <name evidence="1" type="ORF">GCM10011588_27000</name>
</gene>
<organism evidence="1 2">
    <name type="scientific">Nocardia jinanensis</name>
    <dbReference type="NCBI Taxonomy" id="382504"/>
    <lineage>
        <taxon>Bacteria</taxon>
        <taxon>Bacillati</taxon>
        <taxon>Actinomycetota</taxon>
        <taxon>Actinomycetes</taxon>
        <taxon>Mycobacteriales</taxon>
        <taxon>Nocardiaceae</taxon>
        <taxon>Nocardia</taxon>
    </lineage>
</organism>
<keyword evidence="2" id="KW-1185">Reference proteome</keyword>
<dbReference type="AlphaFoldDB" id="A0A917RJR8"/>